<dbReference type="InterPro" id="IPR020046">
    <property type="entry name" value="5-3_exonucl_a-hlix_arch_N"/>
</dbReference>
<dbReference type="SMART" id="SM00475">
    <property type="entry name" value="53EXOc"/>
    <property type="match status" value="1"/>
</dbReference>
<dbReference type="SUPFAM" id="SSF47807">
    <property type="entry name" value="5' to 3' exonuclease, C-terminal subdomain"/>
    <property type="match status" value="1"/>
</dbReference>
<protein>
    <recommendedName>
        <fullName evidence="3 15">DNA polymerase I</fullName>
        <ecNumber evidence="2 15">2.7.7.7</ecNumber>
    </recommendedName>
</protein>
<evidence type="ECO:0000256" key="11">
    <source>
        <dbReference type="ARBA" id="ARBA00022932"/>
    </source>
</evidence>
<comment type="catalytic activity">
    <reaction evidence="14 16">
        <text>DNA(n) + a 2'-deoxyribonucleoside 5'-triphosphate = DNA(n+1) + diphosphate</text>
        <dbReference type="Rhea" id="RHEA:22508"/>
        <dbReference type="Rhea" id="RHEA-COMP:17339"/>
        <dbReference type="Rhea" id="RHEA-COMP:17340"/>
        <dbReference type="ChEBI" id="CHEBI:33019"/>
        <dbReference type="ChEBI" id="CHEBI:61560"/>
        <dbReference type="ChEBI" id="CHEBI:173112"/>
        <dbReference type="EC" id="2.7.7.7"/>
    </reaction>
</comment>
<dbReference type="InterPro" id="IPR002421">
    <property type="entry name" value="5-3_exonuclease"/>
</dbReference>
<proteinExistence type="inferred from homology"/>
<keyword evidence="4 16" id="KW-0808">Transferase</keyword>
<dbReference type="InterPro" id="IPR029060">
    <property type="entry name" value="PIN-like_dom_sf"/>
</dbReference>
<dbReference type="InterPro" id="IPR012337">
    <property type="entry name" value="RNaseH-like_sf"/>
</dbReference>
<dbReference type="SUPFAM" id="SSF53098">
    <property type="entry name" value="Ribonuclease H-like"/>
    <property type="match status" value="1"/>
</dbReference>
<dbReference type="GO" id="GO:0006261">
    <property type="term" value="P:DNA-templated DNA replication"/>
    <property type="evidence" value="ECO:0007669"/>
    <property type="project" value="UniProtKB-UniRule"/>
</dbReference>
<evidence type="ECO:0000256" key="16">
    <source>
        <dbReference type="RuleBase" id="RU004460"/>
    </source>
</evidence>
<dbReference type="FunFam" id="1.10.150.20:FF:000003">
    <property type="entry name" value="DNA polymerase I"/>
    <property type="match status" value="1"/>
</dbReference>
<dbReference type="FunFam" id="1.20.1060.10:FF:000001">
    <property type="entry name" value="DNA polymerase I"/>
    <property type="match status" value="1"/>
</dbReference>
<dbReference type="CDD" id="cd08637">
    <property type="entry name" value="DNA_pol_A_pol_I_C"/>
    <property type="match status" value="1"/>
</dbReference>
<evidence type="ECO:0000256" key="15">
    <source>
        <dbReference type="NCBIfam" id="TIGR00593"/>
    </source>
</evidence>
<evidence type="ECO:0000256" key="8">
    <source>
        <dbReference type="ARBA" id="ARBA00022763"/>
    </source>
</evidence>
<dbReference type="InterPro" id="IPR036279">
    <property type="entry name" value="5-3_exonuclease_C_sf"/>
</dbReference>
<keyword evidence="13 16" id="KW-0234">DNA repair</keyword>
<dbReference type="InterPro" id="IPR036397">
    <property type="entry name" value="RNaseH_sf"/>
</dbReference>
<dbReference type="GO" id="GO:0008408">
    <property type="term" value="F:3'-5' exonuclease activity"/>
    <property type="evidence" value="ECO:0007669"/>
    <property type="project" value="UniProtKB-UniRule"/>
</dbReference>
<dbReference type="Gene3D" id="1.20.1060.10">
    <property type="entry name" value="Taq DNA Polymerase, Chain T, domain 4"/>
    <property type="match status" value="1"/>
</dbReference>
<keyword evidence="10 16" id="KW-0269">Exonuclease</keyword>
<feature type="domain" description="5'-3' exonuclease" evidence="18">
    <location>
        <begin position="4"/>
        <end position="275"/>
    </location>
</feature>
<dbReference type="NCBIfam" id="TIGR00593">
    <property type="entry name" value="pola"/>
    <property type="match status" value="1"/>
</dbReference>
<keyword evidence="7" id="KW-0540">Nuclease</keyword>
<dbReference type="FunFam" id="1.10.150.20:FF:000002">
    <property type="entry name" value="DNA polymerase I"/>
    <property type="match status" value="1"/>
</dbReference>
<evidence type="ECO:0000259" key="19">
    <source>
        <dbReference type="SMART" id="SM00482"/>
    </source>
</evidence>
<evidence type="ECO:0000256" key="2">
    <source>
        <dbReference type="ARBA" id="ARBA00012417"/>
    </source>
</evidence>
<feature type="domain" description="3'-5' exonuclease" evidence="17">
    <location>
        <begin position="309"/>
        <end position="496"/>
    </location>
</feature>
<dbReference type="Gene3D" id="3.30.70.370">
    <property type="match status" value="1"/>
</dbReference>
<dbReference type="InterPro" id="IPR002562">
    <property type="entry name" value="3'-5'_exonuclease_dom"/>
</dbReference>
<dbReference type="Proteomes" id="UP000257323">
    <property type="component" value="Unassembled WGS sequence"/>
</dbReference>
<comment type="function">
    <text evidence="16">In addition to polymerase activity, this DNA polymerase exhibits 3'-5' and 5'-3' exonuclease activity.</text>
</comment>
<evidence type="ECO:0000256" key="13">
    <source>
        <dbReference type="ARBA" id="ARBA00023204"/>
    </source>
</evidence>
<dbReference type="InterPro" id="IPR043502">
    <property type="entry name" value="DNA/RNA_pol_sf"/>
</dbReference>
<evidence type="ECO:0000256" key="14">
    <source>
        <dbReference type="ARBA" id="ARBA00049244"/>
    </source>
</evidence>
<dbReference type="FunFam" id="3.30.420.10:FF:000026">
    <property type="entry name" value="DNA polymerase I"/>
    <property type="match status" value="1"/>
</dbReference>
<evidence type="ECO:0000256" key="10">
    <source>
        <dbReference type="ARBA" id="ARBA00022839"/>
    </source>
</evidence>
<keyword evidence="8 16" id="KW-0227">DNA damage</keyword>
<keyword evidence="12 16" id="KW-0238">DNA-binding</keyword>
<feature type="domain" description="DNA-directed DNA polymerase family A palm" evidence="19">
    <location>
        <begin position="665"/>
        <end position="871"/>
    </location>
</feature>
<dbReference type="SUPFAM" id="SSF56672">
    <property type="entry name" value="DNA/RNA polymerases"/>
    <property type="match status" value="1"/>
</dbReference>
<dbReference type="CDD" id="cd09859">
    <property type="entry name" value="PIN_53EXO"/>
    <property type="match status" value="1"/>
</dbReference>
<dbReference type="GO" id="GO:0003677">
    <property type="term" value="F:DNA binding"/>
    <property type="evidence" value="ECO:0007669"/>
    <property type="project" value="UniProtKB-UniRule"/>
</dbReference>
<dbReference type="Pfam" id="PF00476">
    <property type="entry name" value="DNA_pol_A"/>
    <property type="match status" value="1"/>
</dbReference>
<dbReference type="GO" id="GO:0008409">
    <property type="term" value="F:5'-3' exonuclease activity"/>
    <property type="evidence" value="ECO:0007669"/>
    <property type="project" value="UniProtKB-UniRule"/>
</dbReference>
<evidence type="ECO:0000256" key="3">
    <source>
        <dbReference type="ARBA" id="ARBA00020311"/>
    </source>
</evidence>
<dbReference type="PANTHER" id="PTHR10133:SF27">
    <property type="entry name" value="DNA POLYMERASE NU"/>
    <property type="match status" value="1"/>
</dbReference>
<name>A0A3E2BQ60_9BACT</name>
<dbReference type="EC" id="2.7.7.7" evidence="2 15"/>
<dbReference type="Gene3D" id="3.30.420.10">
    <property type="entry name" value="Ribonuclease H-like superfamily/Ribonuclease H"/>
    <property type="match status" value="1"/>
</dbReference>
<dbReference type="GO" id="GO:0003887">
    <property type="term" value="F:DNA-directed DNA polymerase activity"/>
    <property type="evidence" value="ECO:0007669"/>
    <property type="project" value="UniProtKB-UniRule"/>
</dbReference>
<dbReference type="CDD" id="cd09898">
    <property type="entry name" value="H3TH_53EXO"/>
    <property type="match status" value="1"/>
</dbReference>
<dbReference type="InterPro" id="IPR018320">
    <property type="entry name" value="DNA_polymerase_1"/>
</dbReference>
<keyword evidence="5 16" id="KW-0548">Nucleotidyltransferase</keyword>
<evidence type="ECO:0000256" key="6">
    <source>
        <dbReference type="ARBA" id="ARBA00022705"/>
    </source>
</evidence>
<evidence type="ECO:0000256" key="4">
    <source>
        <dbReference type="ARBA" id="ARBA00022679"/>
    </source>
</evidence>
<gene>
    <name evidence="16" type="primary">polA</name>
    <name evidence="20" type="ORF">OP8BY_0786</name>
</gene>
<organism evidence="20 21">
    <name type="scientific">Candidatus Saccharicenans subterraneus</name>
    <dbReference type="NCBI Taxonomy" id="2508984"/>
    <lineage>
        <taxon>Bacteria</taxon>
        <taxon>Candidatus Aminicenantota</taxon>
        <taxon>Candidatus Aminicenantia</taxon>
        <taxon>Candidatus Aminicenantales</taxon>
        <taxon>Candidatus Saccharicenantaceae</taxon>
        <taxon>Candidatus Saccharicenans</taxon>
    </lineage>
</organism>
<dbReference type="Pfam" id="PF01367">
    <property type="entry name" value="5_3_exonuc"/>
    <property type="match status" value="1"/>
</dbReference>
<dbReference type="SMART" id="SM00279">
    <property type="entry name" value="HhH2"/>
    <property type="match status" value="1"/>
</dbReference>
<sequence length="907" mass="103143">MTPGRLFLIDGNSLLYRSYYAIQKLTNSAGFPTNAIYGFINTLNKIIEEEKPEYLGVVFDTGAPTLRHQAYREYKAGRRPMPQDLAVQVPVLKKVIAARRIPLFEYTDYEADDVLATLARQASGQKVCAVIVTTDKDLLQVLGPRVAIYNPARNLYLVDRCLEPDCRALLKGKEVKTVEEYFGVPAGLVADVLALWGDASDNIPGVPGVGEKTAKNLIQEFGSLDHLVANLERVKNPRIRESLKNNLDRLELSRKLVRVEDNLNLELDLESFKPKEPDSETLVELYRQLEFTTFIPQYLNKKESAARDFKTILDRDSFQQFLRAASQAEEIALDTETTHLFPTRARLVGLSFSLRPGEACYIPLRHNYPLAPTQLPADYVLQELKPLLENPDLKKIGQNIKYDYIILKREGLQLQGIHLDTMVLSYLLEPNWGKHNLDKLAAYYLQEAKIPFESLVGKGKKQLTMDQVPVDRAAEYACQDAHLALSLSRVLWPKIEARKLDWLYREIELPLIEVLAEMEMAGVRLDLKLLKEMGAELEGQLRRLEKNIYEMAGQEFNINSPQQLSQVLFYKLNLPPSKKTRITRGLSTATEILEELAPLHPLAGAVLEYRQLSKLKSTYTDSLAELVNPETGRVHTSYNQTVTATGRLSSSDPNLQNIPARGELGKRIRQAFIPEDGHLLLSADYSQIELRLLAHLSEDPLLLETFRSDRDVHSETARLVFGSAGELFPEEMRRRAKIINFSIIYGTSAFSLAKELETSNTEAQKFIDRYFDEHKRVKEYLDRVVEEARERGYAETLFGRQRQIPELKSPDNNTFQAGRRMALNTPIQGSAADIIKLAMVKIYRELKSRGLKTRMILQVHDELVFEVPEQERAAVEPLVRDGMENVCSLKVPLKVRLGWGRNWAEVK</sequence>
<dbReference type="SUPFAM" id="SSF88723">
    <property type="entry name" value="PIN domain-like"/>
    <property type="match status" value="1"/>
</dbReference>
<dbReference type="SMART" id="SM00482">
    <property type="entry name" value="POLAc"/>
    <property type="match status" value="1"/>
</dbReference>
<evidence type="ECO:0000256" key="7">
    <source>
        <dbReference type="ARBA" id="ARBA00022722"/>
    </source>
</evidence>
<dbReference type="AlphaFoldDB" id="A0A3E2BQ60"/>
<evidence type="ECO:0000259" key="18">
    <source>
        <dbReference type="SMART" id="SM00475"/>
    </source>
</evidence>
<keyword evidence="11 16" id="KW-0239">DNA-directed DNA polymerase</keyword>
<evidence type="ECO:0000313" key="20">
    <source>
        <dbReference type="EMBL" id="RFT16844.1"/>
    </source>
</evidence>
<dbReference type="GO" id="GO:0006302">
    <property type="term" value="P:double-strand break repair"/>
    <property type="evidence" value="ECO:0007669"/>
    <property type="project" value="TreeGrafter"/>
</dbReference>
<dbReference type="InterPro" id="IPR001098">
    <property type="entry name" value="DNA-dir_DNA_pol_A_palm_dom"/>
</dbReference>
<evidence type="ECO:0000256" key="12">
    <source>
        <dbReference type="ARBA" id="ARBA00023125"/>
    </source>
</evidence>
<dbReference type="InterPro" id="IPR008918">
    <property type="entry name" value="HhH2"/>
</dbReference>
<dbReference type="Gene3D" id="1.10.150.20">
    <property type="entry name" value="5' to 3' exonuclease, C-terminal subdomain"/>
    <property type="match status" value="2"/>
</dbReference>
<comment type="caution">
    <text evidence="20">The sequence shown here is derived from an EMBL/GenBank/DDBJ whole genome shotgun (WGS) entry which is preliminary data.</text>
</comment>
<accession>A0A3E2BQ60</accession>
<dbReference type="Pfam" id="PF02739">
    <property type="entry name" value="5_3_exonuc_N"/>
    <property type="match status" value="1"/>
</dbReference>
<dbReference type="Gene3D" id="3.40.50.1010">
    <property type="entry name" value="5'-nuclease"/>
    <property type="match status" value="1"/>
</dbReference>
<evidence type="ECO:0000256" key="5">
    <source>
        <dbReference type="ARBA" id="ARBA00022695"/>
    </source>
</evidence>
<reference evidence="20 21" key="1">
    <citation type="submission" date="2018-08" db="EMBL/GenBank/DDBJ databases">
        <title>Genome analysis of the thermophilic bacterium of the candidate phylum Aminicenantes from deep subsurface aquifer revealed its physiology and ecological role.</title>
        <authorList>
            <person name="Kadnikov V.V."/>
            <person name="Mardanov A.V."/>
            <person name="Beletsky A.V."/>
            <person name="Karnachuk O.V."/>
            <person name="Ravin N.V."/>
        </authorList>
    </citation>
    <scope>NUCLEOTIDE SEQUENCE [LARGE SCALE GENOMIC DNA]</scope>
    <source>
        <strain evidence="20">BY38</strain>
    </source>
</reference>
<dbReference type="NCBIfam" id="NF004397">
    <property type="entry name" value="PRK05755.1"/>
    <property type="match status" value="1"/>
</dbReference>
<dbReference type="InterPro" id="IPR002298">
    <property type="entry name" value="DNA_polymerase_A"/>
</dbReference>
<keyword evidence="9 16" id="KW-0378">Hydrolase</keyword>
<dbReference type="SMART" id="SM00474">
    <property type="entry name" value="35EXOc"/>
    <property type="match status" value="1"/>
</dbReference>
<keyword evidence="6 16" id="KW-0235">DNA replication</keyword>
<evidence type="ECO:0000256" key="9">
    <source>
        <dbReference type="ARBA" id="ARBA00022801"/>
    </source>
</evidence>
<evidence type="ECO:0000256" key="1">
    <source>
        <dbReference type="ARBA" id="ARBA00007705"/>
    </source>
</evidence>
<evidence type="ECO:0000259" key="17">
    <source>
        <dbReference type="SMART" id="SM00474"/>
    </source>
</evidence>
<evidence type="ECO:0000313" key="21">
    <source>
        <dbReference type="Proteomes" id="UP000257323"/>
    </source>
</evidence>
<dbReference type="CDD" id="cd06139">
    <property type="entry name" value="DNA_polA_I_Ecoli_like_exo"/>
    <property type="match status" value="1"/>
</dbReference>
<dbReference type="PRINTS" id="PR00868">
    <property type="entry name" value="DNAPOLI"/>
</dbReference>
<dbReference type="EMBL" id="QUAH01000001">
    <property type="protein sequence ID" value="RFT16844.1"/>
    <property type="molecule type" value="Genomic_DNA"/>
</dbReference>
<dbReference type="InterPro" id="IPR020045">
    <property type="entry name" value="DNA_polI_H3TH"/>
</dbReference>
<comment type="similarity">
    <text evidence="1 16">Belongs to the DNA polymerase type-A family.</text>
</comment>
<dbReference type="PANTHER" id="PTHR10133">
    <property type="entry name" value="DNA POLYMERASE I"/>
    <property type="match status" value="1"/>
</dbReference>
<dbReference type="Pfam" id="PF01612">
    <property type="entry name" value="DNA_pol_A_exo1"/>
    <property type="match status" value="1"/>
</dbReference>